<gene>
    <name evidence="1" type="ORF">C8E89_14222</name>
</gene>
<protein>
    <submittedName>
        <fullName evidence="1">Uncharacterized protein</fullName>
    </submittedName>
</protein>
<evidence type="ECO:0000313" key="1">
    <source>
        <dbReference type="EMBL" id="PXW99135.1"/>
    </source>
</evidence>
<keyword evidence="2" id="KW-1185">Reference proteome</keyword>
<accession>A0A318H592</accession>
<dbReference type="AlphaFoldDB" id="A0A318H592"/>
<dbReference type="RefSeq" id="WP_181428514.1">
    <property type="nucleotide sequence ID" value="NZ_QJJU01000042.1"/>
</dbReference>
<reference evidence="2" key="1">
    <citation type="submission" date="2018-05" db="EMBL/GenBank/DDBJ databases">
        <authorList>
            <person name="Deangelis K."/>
            <person name="Huntemann M."/>
            <person name="Clum A."/>
            <person name="Pillay M."/>
            <person name="Palaniappan K."/>
            <person name="Varghese N."/>
            <person name="Mikhailova N."/>
            <person name="Stamatis D."/>
            <person name="Reddy T."/>
            <person name="Daum C."/>
            <person name="Shapiro N."/>
            <person name="Ivanova N."/>
            <person name="Kyrpides N."/>
            <person name="Woyke T."/>
        </authorList>
    </citation>
    <scope>NUCLEOTIDE SEQUENCE [LARGE SCALE GENOMIC DNA]</scope>
    <source>
        <strain evidence="2">GAS496</strain>
    </source>
</reference>
<organism evidence="1 2">
    <name type="scientific">Mycolicibacterium moriokaense</name>
    <dbReference type="NCBI Taxonomy" id="39691"/>
    <lineage>
        <taxon>Bacteria</taxon>
        <taxon>Bacillati</taxon>
        <taxon>Actinomycetota</taxon>
        <taxon>Actinomycetes</taxon>
        <taxon>Mycobacteriales</taxon>
        <taxon>Mycobacteriaceae</taxon>
        <taxon>Mycolicibacterium</taxon>
    </lineage>
</organism>
<reference evidence="1 2" key="2">
    <citation type="submission" date="2018-06" db="EMBL/GenBank/DDBJ databases">
        <title>Sequencing of bacterial isolates from soil warming experiment in Harvard Forest, Massachusetts, USA.</title>
        <authorList>
            <person name="Deangelis K.PhD."/>
        </authorList>
    </citation>
    <scope>NUCLEOTIDE SEQUENCE [LARGE SCALE GENOMIC DNA]</scope>
    <source>
        <strain evidence="1 2">GAS496</strain>
    </source>
</reference>
<name>A0A318H592_9MYCO</name>
<dbReference type="EMBL" id="QJJU01000042">
    <property type="protein sequence ID" value="PXW99135.1"/>
    <property type="molecule type" value="Genomic_DNA"/>
</dbReference>
<comment type="caution">
    <text evidence="1">The sequence shown here is derived from an EMBL/GenBank/DDBJ whole genome shotgun (WGS) entry which is preliminary data.</text>
</comment>
<proteinExistence type="predicted"/>
<dbReference type="Proteomes" id="UP000247781">
    <property type="component" value="Unassembled WGS sequence"/>
</dbReference>
<sequence length="105" mass="11256">MTGMIDEGMEVAIPDLHLAQDKARLGDLDDAVASAWTAMHDSLSSGRCFWTGIATSVLVEALMQRGSEQDLDEAQTAIDRLASAPTEPGFVLNAITVLRLRTLLA</sequence>
<evidence type="ECO:0000313" key="2">
    <source>
        <dbReference type="Proteomes" id="UP000247781"/>
    </source>
</evidence>